<proteinExistence type="predicted"/>
<keyword evidence="1" id="KW-0812">Transmembrane</keyword>
<evidence type="ECO:0000313" key="3">
    <source>
        <dbReference type="Proteomes" id="UP001143328"/>
    </source>
</evidence>
<name>A0A9W6NF71_9PSED</name>
<gene>
    <name evidence="2" type="ORF">GCM10017655_24410</name>
</gene>
<protein>
    <submittedName>
        <fullName evidence="2">Uncharacterized protein</fullName>
    </submittedName>
</protein>
<dbReference type="AlphaFoldDB" id="A0A9W6NF71"/>
<evidence type="ECO:0000313" key="2">
    <source>
        <dbReference type="EMBL" id="GLK89379.1"/>
    </source>
</evidence>
<reference evidence="2" key="2">
    <citation type="submission" date="2023-01" db="EMBL/GenBank/DDBJ databases">
        <authorList>
            <person name="Sun Q."/>
            <person name="Evtushenko L."/>
        </authorList>
    </citation>
    <scope>NUCLEOTIDE SEQUENCE</scope>
    <source>
        <strain evidence="2">VKM B-2935</strain>
    </source>
</reference>
<feature type="transmembrane region" description="Helical" evidence="1">
    <location>
        <begin position="100"/>
        <end position="120"/>
    </location>
</feature>
<organism evidence="2 3">
    <name type="scientific">Pseudomonas turukhanskensis</name>
    <dbReference type="NCBI Taxonomy" id="1806536"/>
    <lineage>
        <taxon>Bacteria</taxon>
        <taxon>Pseudomonadati</taxon>
        <taxon>Pseudomonadota</taxon>
        <taxon>Gammaproteobacteria</taxon>
        <taxon>Pseudomonadales</taxon>
        <taxon>Pseudomonadaceae</taxon>
        <taxon>Pseudomonas</taxon>
    </lineage>
</organism>
<feature type="transmembrane region" description="Helical" evidence="1">
    <location>
        <begin position="7"/>
        <end position="31"/>
    </location>
</feature>
<dbReference type="RefSeq" id="WP_271195577.1">
    <property type="nucleotide sequence ID" value="NZ_BSFN01000006.1"/>
</dbReference>
<sequence length="127" mass="13885">MNYAEQTMAILGGSGILCLAIWICIALRIGYTQMDSMLAHLKNSSAVVALAPLKNGGPWGVLLLVGGISGFLTFPEFYIKRGTINAKDIEEFPAKLKRKLTILQWSVIALMSLMTLLFAIRKTGLLK</sequence>
<evidence type="ECO:0000256" key="1">
    <source>
        <dbReference type="SAM" id="Phobius"/>
    </source>
</evidence>
<dbReference type="Proteomes" id="UP001143328">
    <property type="component" value="Unassembled WGS sequence"/>
</dbReference>
<keyword evidence="3" id="KW-1185">Reference proteome</keyword>
<feature type="transmembrane region" description="Helical" evidence="1">
    <location>
        <begin position="59"/>
        <end position="79"/>
    </location>
</feature>
<accession>A0A9W6NF71</accession>
<keyword evidence="1" id="KW-0472">Membrane</keyword>
<comment type="caution">
    <text evidence="2">The sequence shown here is derived from an EMBL/GenBank/DDBJ whole genome shotgun (WGS) entry which is preliminary data.</text>
</comment>
<dbReference type="EMBL" id="BSFN01000006">
    <property type="protein sequence ID" value="GLK89379.1"/>
    <property type="molecule type" value="Genomic_DNA"/>
</dbReference>
<keyword evidence="1" id="KW-1133">Transmembrane helix</keyword>
<reference evidence="2" key="1">
    <citation type="journal article" date="2014" name="Int. J. Syst. Evol. Microbiol.">
        <title>Complete genome sequence of Corynebacterium casei LMG S-19264T (=DSM 44701T), isolated from a smear-ripened cheese.</title>
        <authorList>
            <consortium name="US DOE Joint Genome Institute (JGI-PGF)"/>
            <person name="Walter F."/>
            <person name="Albersmeier A."/>
            <person name="Kalinowski J."/>
            <person name="Ruckert C."/>
        </authorList>
    </citation>
    <scope>NUCLEOTIDE SEQUENCE</scope>
    <source>
        <strain evidence="2">VKM B-2935</strain>
    </source>
</reference>